<keyword evidence="4" id="KW-0249">Electron transport</keyword>
<keyword evidence="3" id="KW-0813">Transport</keyword>
<dbReference type="GO" id="GO:0034599">
    <property type="term" value="P:cellular response to oxidative stress"/>
    <property type="evidence" value="ECO:0000318"/>
    <property type="project" value="GO_Central"/>
</dbReference>
<dbReference type="Proteomes" id="UP000215914">
    <property type="component" value="Chromosome 14"/>
</dbReference>
<dbReference type="PRINTS" id="PR00160">
    <property type="entry name" value="GLUTAREDOXIN"/>
</dbReference>
<dbReference type="Gramene" id="mRNA:HanXRQr2_Chr14g0642851">
    <property type="protein sequence ID" value="mRNA:HanXRQr2_Chr14g0642851"/>
    <property type="gene ID" value="HanXRQr2_Chr14g0642851"/>
</dbReference>
<evidence type="ECO:0000256" key="3">
    <source>
        <dbReference type="ARBA" id="ARBA00022448"/>
    </source>
</evidence>
<dbReference type="EC" id="1.8.1.9" evidence="8"/>
<dbReference type="FunFam" id="3.40.30.10:FF:000026">
    <property type="entry name" value="Glutaredoxin 2"/>
    <property type="match status" value="1"/>
</dbReference>
<dbReference type="FunCoup" id="A0A251SHH6">
    <property type="interactions" value="1916"/>
</dbReference>
<dbReference type="InterPro" id="IPR011899">
    <property type="entry name" value="Glutaredoxin_euk/vir"/>
</dbReference>
<keyword evidence="8" id="KW-0560">Oxidoreductase</keyword>
<dbReference type="Gene3D" id="3.40.30.10">
    <property type="entry name" value="Glutaredoxin"/>
    <property type="match status" value="1"/>
</dbReference>
<dbReference type="Pfam" id="PF00462">
    <property type="entry name" value="Glutaredoxin"/>
    <property type="match status" value="1"/>
</dbReference>
<dbReference type="InterPro" id="IPR002109">
    <property type="entry name" value="Glutaredoxin"/>
</dbReference>
<dbReference type="InterPro" id="IPR014025">
    <property type="entry name" value="Glutaredoxin_subgr"/>
</dbReference>
<dbReference type="GO" id="GO:0015038">
    <property type="term" value="F:glutathione disulfide oxidoreductase activity"/>
    <property type="evidence" value="ECO:0000318"/>
    <property type="project" value="GO_Central"/>
</dbReference>
<sequence length="170" mass="19417">MPRFNSSVPLPNFTISNFRRKLERRDRNQNNFETKMTTVHRPNNRRKLGVLAFGIMILLAIHAPKKVAASKSPSAFVETVIYSNKIAIFSKSYCPYCRRAKRVFSELKEQPYVVELDQRDDGYKIQNVLLDLVGRRTVPQIFVNGKHIGGADDLEVAVRNGVLQDLLGKK</sequence>
<keyword evidence="10" id="KW-1185">Reference proteome</keyword>
<dbReference type="GO" id="GO:0004791">
    <property type="term" value="F:thioredoxin-disulfide reductase (NADPH) activity"/>
    <property type="evidence" value="ECO:0007669"/>
    <property type="project" value="UniProtKB-EC"/>
</dbReference>
<evidence type="ECO:0000256" key="4">
    <source>
        <dbReference type="ARBA" id="ARBA00022982"/>
    </source>
</evidence>
<gene>
    <name evidence="9" type="ORF">HannXRQ_Chr14g0441541</name>
    <name evidence="8" type="ORF">HanXRQr2_Chr14g0642851</name>
</gene>
<dbReference type="AlphaFoldDB" id="A0A251SHH6"/>
<proteinExistence type="inferred from homology"/>
<evidence type="ECO:0000256" key="6">
    <source>
        <dbReference type="ARBA" id="ARBA00023284"/>
    </source>
</evidence>
<keyword evidence="5" id="KW-1015">Disulfide bond</keyword>
<dbReference type="InterPro" id="IPR011767">
    <property type="entry name" value="GLR_AS"/>
</dbReference>
<accession>A0A251SHH6</accession>
<reference evidence="9" key="2">
    <citation type="submission" date="2017-02" db="EMBL/GenBank/DDBJ databases">
        <title>Sunflower complete genome.</title>
        <authorList>
            <person name="Langlade N."/>
            <person name="Munos S."/>
        </authorList>
    </citation>
    <scope>NUCLEOTIDE SEQUENCE [LARGE SCALE GENOMIC DNA]</scope>
    <source>
        <tissue evidence="9">Leaves</tissue>
    </source>
</reference>
<dbReference type="InterPro" id="IPR036249">
    <property type="entry name" value="Thioredoxin-like_sf"/>
</dbReference>
<feature type="domain" description="Glutaredoxin" evidence="7">
    <location>
        <begin position="86"/>
        <end position="148"/>
    </location>
</feature>
<dbReference type="NCBIfam" id="TIGR02180">
    <property type="entry name" value="GRX_euk"/>
    <property type="match status" value="1"/>
</dbReference>
<dbReference type="SUPFAM" id="SSF52833">
    <property type="entry name" value="Thioredoxin-like"/>
    <property type="match status" value="1"/>
</dbReference>
<comment type="similarity">
    <text evidence="2">Belongs to the glutaredoxin family. CPYC subfamily.</text>
</comment>
<organism evidence="9 10">
    <name type="scientific">Helianthus annuus</name>
    <name type="common">Common sunflower</name>
    <dbReference type="NCBI Taxonomy" id="4232"/>
    <lineage>
        <taxon>Eukaryota</taxon>
        <taxon>Viridiplantae</taxon>
        <taxon>Streptophyta</taxon>
        <taxon>Embryophyta</taxon>
        <taxon>Tracheophyta</taxon>
        <taxon>Spermatophyta</taxon>
        <taxon>Magnoliopsida</taxon>
        <taxon>eudicotyledons</taxon>
        <taxon>Gunneridae</taxon>
        <taxon>Pentapetalae</taxon>
        <taxon>asterids</taxon>
        <taxon>campanulids</taxon>
        <taxon>Asterales</taxon>
        <taxon>Asteraceae</taxon>
        <taxon>Asteroideae</taxon>
        <taxon>Heliantheae alliance</taxon>
        <taxon>Heliantheae</taxon>
        <taxon>Helianthus</taxon>
    </lineage>
</organism>
<dbReference type="PROSITE" id="PS00195">
    <property type="entry name" value="GLUTAREDOXIN_1"/>
    <property type="match status" value="1"/>
</dbReference>
<dbReference type="PANTHER" id="PTHR45694:SF4">
    <property type="entry name" value="GLUTAREDOXIN-C3"/>
    <property type="match status" value="1"/>
</dbReference>
<dbReference type="PROSITE" id="PS51354">
    <property type="entry name" value="GLUTAREDOXIN_2"/>
    <property type="match status" value="1"/>
</dbReference>
<dbReference type="PANTHER" id="PTHR45694">
    <property type="entry name" value="GLUTAREDOXIN 2"/>
    <property type="match status" value="1"/>
</dbReference>
<reference evidence="8 10" key="1">
    <citation type="journal article" date="2017" name="Nature">
        <title>The sunflower genome provides insights into oil metabolism, flowering and Asterid evolution.</title>
        <authorList>
            <person name="Badouin H."/>
            <person name="Gouzy J."/>
            <person name="Grassa C.J."/>
            <person name="Murat F."/>
            <person name="Staton S.E."/>
            <person name="Cottret L."/>
            <person name="Lelandais-Briere C."/>
            <person name="Owens G.L."/>
            <person name="Carrere S."/>
            <person name="Mayjonade B."/>
            <person name="Legrand L."/>
            <person name="Gill N."/>
            <person name="Kane N.C."/>
            <person name="Bowers J.E."/>
            <person name="Hubner S."/>
            <person name="Bellec A."/>
            <person name="Berard A."/>
            <person name="Berges H."/>
            <person name="Blanchet N."/>
            <person name="Boniface M.C."/>
            <person name="Brunel D."/>
            <person name="Catrice O."/>
            <person name="Chaidir N."/>
            <person name="Claudel C."/>
            <person name="Donnadieu C."/>
            <person name="Faraut T."/>
            <person name="Fievet G."/>
            <person name="Helmstetter N."/>
            <person name="King M."/>
            <person name="Knapp S.J."/>
            <person name="Lai Z."/>
            <person name="Le Paslier M.C."/>
            <person name="Lippi Y."/>
            <person name="Lorenzon L."/>
            <person name="Mandel J.R."/>
            <person name="Marage G."/>
            <person name="Marchand G."/>
            <person name="Marquand E."/>
            <person name="Bret-Mestries E."/>
            <person name="Morien E."/>
            <person name="Nambeesan S."/>
            <person name="Nguyen T."/>
            <person name="Pegot-Espagnet P."/>
            <person name="Pouilly N."/>
            <person name="Raftis F."/>
            <person name="Sallet E."/>
            <person name="Schiex T."/>
            <person name="Thomas J."/>
            <person name="Vandecasteele C."/>
            <person name="Vares D."/>
            <person name="Vear F."/>
            <person name="Vautrin S."/>
            <person name="Crespi M."/>
            <person name="Mangin B."/>
            <person name="Burke J.M."/>
            <person name="Salse J."/>
            <person name="Munos S."/>
            <person name="Vincourt P."/>
            <person name="Rieseberg L.H."/>
            <person name="Langlade N.B."/>
        </authorList>
    </citation>
    <scope>NUCLEOTIDE SEQUENCE [LARGE SCALE GENOMIC DNA]</scope>
    <source>
        <strain evidence="10">cv. SF193</strain>
        <tissue evidence="8">Leaves</tissue>
    </source>
</reference>
<evidence type="ECO:0000256" key="5">
    <source>
        <dbReference type="ARBA" id="ARBA00023157"/>
    </source>
</evidence>
<evidence type="ECO:0000259" key="7">
    <source>
        <dbReference type="Pfam" id="PF00462"/>
    </source>
</evidence>
<name>A0A251SHH6_HELAN</name>
<dbReference type="OMA" id="FTISNFR"/>
<evidence type="ECO:0000313" key="9">
    <source>
        <dbReference type="EMBL" id="OTF98068.1"/>
    </source>
</evidence>
<dbReference type="STRING" id="4232.A0A251SHH6"/>
<dbReference type="CDD" id="cd03419">
    <property type="entry name" value="GRX_GRXh_1_2_like"/>
    <property type="match status" value="1"/>
</dbReference>
<evidence type="ECO:0000313" key="8">
    <source>
        <dbReference type="EMBL" id="KAF5768976.1"/>
    </source>
</evidence>
<evidence type="ECO:0000313" key="10">
    <source>
        <dbReference type="Proteomes" id="UP000215914"/>
    </source>
</evidence>
<evidence type="ECO:0000256" key="2">
    <source>
        <dbReference type="ARBA" id="ARBA00007190"/>
    </source>
</evidence>
<keyword evidence="6" id="KW-0676">Redox-active center</keyword>
<protein>
    <submittedName>
        <fullName evidence="9">Putative thioredoxin-like fold protein</fullName>
    </submittedName>
    <submittedName>
        <fullName evidence="8">Thioredoxin-disulfide reductase</fullName>
        <ecNumber evidence="8">1.8.1.9</ecNumber>
    </submittedName>
</protein>
<dbReference type="EMBL" id="MNCJ02000329">
    <property type="protein sequence ID" value="KAF5768976.1"/>
    <property type="molecule type" value="Genomic_DNA"/>
</dbReference>
<comment type="function">
    <text evidence="1">Has a glutathione-disulfide oxidoreductase activity in the presence of NADPH and glutathione reductase. Reduces low molecular weight disulfides and proteins.</text>
</comment>
<evidence type="ECO:0000256" key="1">
    <source>
        <dbReference type="ARBA" id="ARBA00002549"/>
    </source>
</evidence>
<dbReference type="EMBL" id="CM007903">
    <property type="protein sequence ID" value="OTF98068.1"/>
    <property type="molecule type" value="Genomic_DNA"/>
</dbReference>
<dbReference type="InParanoid" id="A0A251SHH6"/>
<reference evidence="8" key="3">
    <citation type="submission" date="2020-06" db="EMBL/GenBank/DDBJ databases">
        <title>Helianthus annuus Genome sequencing and assembly Release 2.</title>
        <authorList>
            <person name="Gouzy J."/>
            <person name="Langlade N."/>
            <person name="Munos S."/>
        </authorList>
    </citation>
    <scope>NUCLEOTIDE SEQUENCE</scope>
    <source>
        <tissue evidence="8">Leaves</tissue>
    </source>
</reference>
<dbReference type="GO" id="GO:0005737">
    <property type="term" value="C:cytoplasm"/>
    <property type="evidence" value="ECO:0000318"/>
    <property type="project" value="GO_Central"/>
</dbReference>